<feature type="transmembrane region" description="Helical" evidence="1">
    <location>
        <begin position="254"/>
        <end position="276"/>
    </location>
</feature>
<organism evidence="2 3">
    <name type="scientific">Psilocybe cyanescens</name>
    <dbReference type="NCBI Taxonomy" id="93625"/>
    <lineage>
        <taxon>Eukaryota</taxon>
        <taxon>Fungi</taxon>
        <taxon>Dikarya</taxon>
        <taxon>Basidiomycota</taxon>
        <taxon>Agaricomycotina</taxon>
        <taxon>Agaricomycetes</taxon>
        <taxon>Agaricomycetidae</taxon>
        <taxon>Agaricales</taxon>
        <taxon>Agaricineae</taxon>
        <taxon>Strophariaceae</taxon>
        <taxon>Psilocybe</taxon>
    </lineage>
</organism>
<feature type="transmembrane region" description="Helical" evidence="1">
    <location>
        <begin position="174"/>
        <end position="194"/>
    </location>
</feature>
<dbReference type="OrthoDB" id="3265004at2759"/>
<protein>
    <submittedName>
        <fullName evidence="2">Uncharacterized protein</fullName>
    </submittedName>
</protein>
<reference evidence="2 3" key="1">
    <citation type="journal article" date="2018" name="Evol. Lett.">
        <title>Horizontal gene cluster transfer increased hallucinogenic mushroom diversity.</title>
        <authorList>
            <person name="Reynolds H.T."/>
            <person name="Vijayakumar V."/>
            <person name="Gluck-Thaler E."/>
            <person name="Korotkin H.B."/>
            <person name="Matheny P.B."/>
            <person name="Slot J.C."/>
        </authorList>
    </citation>
    <scope>NUCLEOTIDE SEQUENCE [LARGE SCALE GENOMIC DNA]</scope>
    <source>
        <strain evidence="2 3">2631</strain>
    </source>
</reference>
<keyword evidence="3" id="KW-1185">Reference proteome</keyword>
<evidence type="ECO:0000256" key="1">
    <source>
        <dbReference type="SAM" id="Phobius"/>
    </source>
</evidence>
<keyword evidence="1" id="KW-0472">Membrane</keyword>
<name>A0A409XL07_PSICY</name>
<evidence type="ECO:0000313" key="3">
    <source>
        <dbReference type="Proteomes" id="UP000283269"/>
    </source>
</evidence>
<dbReference type="AlphaFoldDB" id="A0A409XL07"/>
<feature type="transmembrane region" description="Helical" evidence="1">
    <location>
        <begin position="20"/>
        <end position="41"/>
    </location>
</feature>
<proteinExistence type="predicted"/>
<sequence length="341" mass="37569">MIDSDDVEKRIISANLNGSGLQIFLMAVYTVVYGTTMYLYLSKTSANSNRRIVLSAISVLYLLVFLQTLAQWYSLYWIVVTNGKTQQSIFLATLEQPRWIEVLSDFGINSSFIVADGLLIWRCYYVWGQSFWTIVVPSILLIAEFGLFVAVIAIDGLYSQLTSHADAVIFNKVRSSLVFISIGTTVSTTFLIGWRVHSVSRLNGLPSKKMFSHIMVLIVESAAAYSFALLFDAIVNVVPTDCLVNSPVLEARCYVPATLCTVTGMAPTVLVARIALTNPKHTVASSPITHISSLQFELQQGTGRSVNATNSLIHTFHEAPTAANEVKSRSSWDSTFGNNQV</sequence>
<gene>
    <name evidence="2" type="ORF">CVT25_004153</name>
</gene>
<dbReference type="InParanoid" id="A0A409XL07"/>
<dbReference type="EMBL" id="NHYD01001360">
    <property type="protein sequence ID" value="PPQ91386.1"/>
    <property type="molecule type" value="Genomic_DNA"/>
</dbReference>
<keyword evidence="1" id="KW-0812">Transmembrane</keyword>
<comment type="caution">
    <text evidence="2">The sequence shown here is derived from an EMBL/GenBank/DDBJ whole genome shotgun (WGS) entry which is preliminary data.</text>
</comment>
<keyword evidence="1" id="KW-1133">Transmembrane helix</keyword>
<feature type="transmembrane region" description="Helical" evidence="1">
    <location>
        <begin position="131"/>
        <end position="154"/>
    </location>
</feature>
<accession>A0A409XL07</accession>
<evidence type="ECO:0000313" key="2">
    <source>
        <dbReference type="EMBL" id="PPQ91386.1"/>
    </source>
</evidence>
<feature type="transmembrane region" description="Helical" evidence="1">
    <location>
        <begin position="214"/>
        <end position="234"/>
    </location>
</feature>
<feature type="transmembrane region" description="Helical" evidence="1">
    <location>
        <begin position="53"/>
        <end position="79"/>
    </location>
</feature>
<dbReference type="Proteomes" id="UP000283269">
    <property type="component" value="Unassembled WGS sequence"/>
</dbReference>